<keyword evidence="11" id="KW-1185">Reference proteome</keyword>
<organism evidence="10 11">
    <name type="scientific">Kalanchoe fedtschenkoi</name>
    <name type="common">Lavender scallops</name>
    <name type="synonym">South American air plant</name>
    <dbReference type="NCBI Taxonomy" id="63787"/>
    <lineage>
        <taxon>Eukaryota</taxon>
        <taxon>Viridiplantae</taxon>
        <taxon>Streptophyta</taxon>
        <taxon>Embryophyta</taxon>
        <taxon>Tracheophyta</taxon>
        <taxon>Spermatophyta</taxon>
        <taxon>Magnoliopsida</taxon>
        <taxon>eudicotyledons</taxon>
        <taxon>Gunneridae</taxon>
        <taxon>Pentapetalae</taxon>
        <taxon>Saxifragales</taxon>
        <taxon>Crassulaceae</taxon>
        <taxon>Kalanchoe</taxon>
    </lineage>
</organism>
<comment type="similarity">
    <text evidence="1">Belongs to the small GTPase superfamily. Rab family.</text>
</comment>
<keyword evidence="7" id="KW-0449">Lipoprotein</keyword>
<evidence type="ECO:0000256" key="3">
    <source>
        <dbReference type="ARBA" id="ARBA00022741"/>
    </source>
</evidence>
<dbReference type="PRINTS" id="PR00449">
    <property type="entry name" value="RASTRNSFRMNG"/>
</dbReference>
<dbReference type="Proteomes" id="UP000594263">
    <property type="component" value="Unplaced"/>
</dbReference>
<dbReference type="SMART" id="SM00174">
    <property type="entry name" value="RHO"/>
    <property type="match status" value="1"/>
</dbReference>
<sequence>MARAANKNIQAKLVLLGDMGTGKTSLVLRFVKGQFYEYQESTIGAAFFTQVLSLNEATIKFDIWDTAGQERYHSLAPMYYRGAAAAVVVYDLTSMESFVRAKKWVLELQRQGNPKLVMFLVANKADLPDKRKVSAEEGEQYAKENGLSFLETSAKTAQNVNELFYEIAKKLAKAQPARPSGLRLHNRQERRRGFFCCST</sequence>
<dbReference type="Gramene" id="Kaladp0055s0491.1.v1.1">
    <property type="protein sequence ID" value="Kaladp0055s0491.1.v1.1"/>
    <property type="gene ID" value="Kaladp0055s0491.v1.1"/>
</dbReference>
<proteinExistence type="inferred from homology"/>
<dbReference type="PANTHER" id="PTHR47978">
    <property type="match status" value="1"/>
</dbReference>
<evidence type="ECO:0000256" key="9">
    <source>
        <dbReference type="ARBA" id="ARBA00037868"/>
    </source>
</evidence>
<dbReference type="SMART" id="SM00175">
    <property type="entry name" value="RAB"/>
    <property type="match status" value="1"/>
</dbReference>
<dbReference type="SMART" id="SM00176">
    <property type="entry name" value="RAN"/>
    <property type="match status" value="1"/>
</dbReference>
<dbReference type="Gene3D" id="3.40.50.300">
    <property type="entry name" value="P-loop containing nucleotide triphosphate hydrolases"/>
    <property type="match status" value="1"/>
</dbReference>
<evidence type="ECO:0000256" key="1">
    <source>
        <dbReference type="ARBA" id="ARBA00006270"/>
    </source>
</evidence>
<dbReference type="EnsemblPlants" id="Kaladp0055s0491.1.v1.1">
    <property type="protein sequence ID" value="Kaladp0055s0491.1.v1.1"/>
    <property type="gene ID" value="Kaladp0055s0491.v1.1"/>
</dbReference>
<keyword evidence="6" id="KW-0472">Membrane</keyword>
<evidence type="ECO:0000256" key="5">
    <source>
        <dbReference type="ARBA" id="ARBA00023134"/>
    </source>
</evidence>
<dbReference type="SMART" id="SM00173">
    <property type="entry name" value="RAS"/>
    <property type="match status" value="1"/>
</dbReference>
<dbReference type="GO" id="GO:0012505">
    <property type="term" value="C:endomembrane system"/>
    <property type="evidence" value="ECO:0007669"/>
    <property type="project" value="UniProtKB-SubCell"/>
</dbReference>
<dbReference type="AlphaFoldDB" id="A0A7N0U675"/>
<evidence type="ECO:0000256" key="6">
    <source>
        <dbReference type="ARBA" id="ARBA00023136"/>
    </source>
</evidence>
<dbReference type="PROSITE" id="PS51419">
    <property type="entry name" value="RAB"/>
    <property type="match status" value="1"/>
</dbReference>
<evidence type="ECO:0000313" key="10">
    <source>
        <dbReference type="EnsemblPlants" id="Kaladp0055s0491.1.v1.1"/>
    </source>
</evidence>
<evidence type="ECO:0000256" key="2">
    <source>
        <dbReference type="ARBA" id="ARBA00022448"/>
    </source>
</evidence>
<dbReference type="GO" id="GO:0005525">
    <property type="term" value="F:GTP binding"/>
    <property type="evidence" value="ECO:0007669"/>
    <property type="project" value="UniProtKB-KW"/>
</dbReference>
<dbReference type="NCBIfam" id="TIGR00231">
    <property type="entry name" value="small_GTP"/>
    <property type="match status" value="1"/>
</dbReference>
<keyword evidence="4" id="KW-0653">Protein transport</keyword>
<evidence type="ECO:0000256" key="4">
    <source>
        <dbReference type="ARBA" id="ARBA00022927"/>
    </source>
</evidence>
<dbReference type="InterPro" id="IPR005225">
    <property type="entry name" value="Small_GTP-bd"/>
</dbReference>
<name>A0A7N0U675_KALFE</name>
<dbReference type="PROSITE" id="PS51420">
    <property type="entry name" value="RHO"/>
    <property type="match status" value="1"/>
</dbReference>
<dbReference type="FunFam" id="3.40.50.300:FF:000687">
    <property type="entry name" value="Ras-related protein RABF2b"/>
    <property type="match status" value="1"/>
</dbReference>
<evidence type="ECO:0008006" key="12">
    <source>
        <dbReference type="Google" id="ProtNLM"/>
    </source>
</evidence>
<evidence type="ECO:0000256" key="7">
    <source>
        <dbReference type="ARBA" id="ARBA00023288"/>
    </source>
</evidence>
<dbReference type="GO" id="GO:0005737">
    <property type="term" value="C:cytoplasm"/>
    <property type="evidence" value="ECO:0007669"/>
    <property type="project" value="UniProtKB-ARBA"/>
</dbReference>
<keyword evidence="2" id="KW-0813">Transport</keyword>
<dbReference type="InterPro" id="IPR027417">
    <property type="entry name" value="P-loop_NTPase"/>
</dbReference>
<protein>
    <recommendedName>
        <fullName evidence="12">Ras-related protein RHN1-like</fullName>
    </recommendedName>
</protein>
<dbReference type="GO" id="GO:0007034">
    <property type="term" value="P:vacuolar transport"/>
    <property type="evidence" value="ECO:0007669"/>
    <property type="project" value="UniProtKB-ARBA"/>
</dbReference>
<dbReference type="GO" id="GO:0015031">
    <property type="term" value="P:protein transport"/>
    <property type="evidence" value="ECO:0007669"/>
    <property type="project" value="UniProtKB-KW"/>
</dbReference>
<evidence type="ECO:0000313" key="11">
    <source>
        <dbReference type="Proteomes" id="UP000594263"/>
    </source>
</evidence>
<dbReference type="PROSITE" id="PS51421">
    <property type="entry name" value="RAS"/>
    <property type="match status" value="1"/>
</dbReference>
<comment type="subcellular location">
    <subcellularLocation>
        <location evidence="9">Endomembrane system</location>
        <topology evidence="9">Lipid-anchor</topology>
    </subcellularLocation>
</comment>
<keyword evidence="3" id="KW-0547">Nucleotide-binding</keyword>
<dbReference type="CDD" id="cd01860">
    <property type="entry name" value="Rab5_related"/>
    <property type="match status" value="1"/>
</dbReference>
<dbReference type="SUPFAM" id="SSF52540">
    <property type="entry name" value="P-loop containing nucleoside triphosphate hydrolases"/>
    <property type="match status" value="1"/>
</dbReference>
<dbReference type="OMA" id="MILHDAQ"/>
<evidence type="ECO:0000256" key="8">
    <source>
        <dbReference type="ARBA" id="ARBA00023289"/>
    </source>
</evidence>
<dbReference type="GO" id="GO:0003924">
    <property type="term" value="F:GTPase activity"/>
    <property type="evidence" value="ECO:0007669"/>
    <property type="project" value="InterPro"/>
</dbReference>
<accession>A0A7N0U675</accession>
<dbReference type="Pfam" id="PF00071">
    <property type="entry name" value="Ras"/>
    <property type="match status" value="1"/>
</dbReference>
<keyword evidence="5" id="KW-0342">GTP-binding</keyword>
<dbReference type="InterPro" id="IPR001806">
    <property type="entry name" value="Small_GTPase"/>
</dbReference>
<keyword evidence="8" id="KW-0636">Prenylation</keyword>
<reference evidence="10" key="1">
    <citation type="submission" date="2021-01" db="UniProtKB">
        <authorList>
            <consortium name="EnsemblPlants"/>
        </authorList>
    </citation>
    <scope>IDENTIFICATION</scope>
</reference>